<feature type="domain" description="SLH" evidence="3">
    <location>
        <begin position="28"/>
        <end position="91"/>
    </location>
</feature>
<evidence type="ECO:0000256" key="1">
    <source>
        <dbReference type="ARBA" id="ARBA00022737"/>
    </source>
</evidence>
<dbReference type="EMBL" id="JACLYY010000034">
    <property type="protein sequence ID" value="MBM6739379.1"/>
    <property type="molecule type" value="Genomic_DNA"/>
</dbReference>
<keyword evidence="1" id="KW-0677">Repeat</keyword>
<accession>A0ABS2ECJ3</accession>
<reference evidence="4 5" key="1">
    <citation type="journal article" date="2021" name="Sci. Rep.">
        <title>The distribution of antibiotic resistance genes in chicken gut microbiota commensals.</title>
        <authorList>
            <person name="Juricova H."/>
            <person name="Matiasovicova J."/>
            <person name="Kubasova T."/>
            <person name="Cejkova D."/>
            <person name="Rychlik I."/>
        </authorList>
    </citation>
    <scope>NUCLEOTIDE SEQUENCE [LARGE SCALE GENOMIC DNA]</scope>
    <source>
        <strain evidence="4 5">An773</strain>
    </source>
</reference>
<gene>
    <name evidence="4" type="ORF">H7U36_14990</name>
</gene>
<protein>
    <submittedName>
        <fullName evidence="4">S-layer homology domain-containing protein</fullName>
    </submittedName>
</protein>
<feature type="non-terminal residue" evidence="4">
    <location>
        <position position="1"/>
    </location>
</feature>
<evidence type="ECO:0000313" key="4">
    <source>
        <dbReference type="EMBL" id="MBM6739379.1"/>
    </source>
</evidence>
<evidence type="ECO:0000313" key="5">
    <source>
        <dbReference type="Proteomes" id="UP000716906"/>
    </source>
</evidence>
<proteinExistence type="predicted"/>
<dbReference type="InterPro" id="IPR001119">
    <property type="entry name" value="SLH_dom"/>
</dbReference>
<keyword evidence="5" id="KW-1185">Reference proteome</keyword>
<evidence type="ECO:0000259" key="3">
    <source>
        <dbReference type="PROSITE" id="PS51272"/>
    </source>
</evidence>
<dbReference type="Pfam" id="PF00395">
    <property type="entry name" value="SLH"/>
    <property type="match status" value="2"/>
</dbReference>
<feature type="non-terminal residue" evidence="4">
    <location>
        <position position="484"/>
    </location>
</feature>
<feature type="chain" id="PRO_5046470638" evidence="2">
    <location>
        <begin position="28"/>
        <end position="484"/>
    </location>
</feature>
<evidence type="ECO:0000256" key="2">
    <source>
        <dbReference type="SAM" id="SignalP"/>
    </source>
</evidence>
<dbReference type="Proteomes" id="UP000716906">
    <property type="component" value="Unassembled WGS sequence"/>
</dbReference>
<name>A0ABS2ECJ3_9FIRM</name>
<comment type="caution">
    <text evidence="4">The sequence shown here is derived from an EMBL/GenBank/DDBJ whole genome shotgun (WGS) entry which is preliminary data.</text>
</comment>
<organism evidence="4 5">
    <name type="scientific">Faecalicatena fissicatena</name>
    <dbReference type="NCBI Taxonomy" id="290055"/>
    <lineage>
        <taxon>Bacteria</taxon>
        <taxon>Bacillati</taxon>
        <taxon>Bacillota</taxon>
        <taxon>Clostridia</taxon>
        <taxon>Lachnospirales</taxon>
        <taxon>Lachnospiraceae</taxon>
        <taxon>Faecalicatena</taxon>
    </lineage>
</organism>
<feature type="signal peptide" evidence="2">
    <location>
        <begin position="1"/>
        <end position="27"/>
    </location>
</feature>
<feature type="domain" description="SLH" evidence="3">
    <location>
        <begin position="93"/>
        <end position="156"/>
    </location>
</feature>
<dbReference type="RefSeq" id="WP_205156427.1">
    <property type="nucleotide sequence ID" value="NZ_JACLYY010000034.1"/>
</dbReference>
<keyword evidence="2" id="KW-0732">Signal</keyword>
<sequence length="484" mass="52538">MRNLKRALSLALAAIMLIGMMVVSASAVSYNDLTDKDQIVNKDAVSMLVSLGIIEGKPDGSYAPTENVDRAQMAKMLSVIMNKGVDNGALYENSPSGLTDITSNWAKGHINYCYTTGIIAGRGNGKFDPSATVTALEAAKMLLVAVGYDPAIEGLTGTDWEINTNALASKLGIFRNFKGSVAEPLSRDDAALLIYNALDVEMIQSYTNNGYAMAYSDARTILADKYGVIKVQGVVVANEWAELDKTDSDSALKDGKTVLDNVVLYSSTTSNTTKDEGVAQSGKIAFNVDTPVDFLGKTVTMYIEKTTILSDSKVLGVSTKDDVNVINATAATQSTVKDYLKGTGVAVTKGTEFYVNYGYCKTEEDAHNLINDYSYAANNSDKFNLNGVDVEIIDNNNDGDAEYVLFTRETLSEVRTYSEKNETISFYAPGYDKNNELANKTVTETEDFEDVVFNDEVTTDDLILYVQYGGRTYISAPELSLIHI</sequence>
<dbReference type="PROSITE" id="PS51272">
    <property type="entry name" value="SLH"/>
    <property type="match status" value="2"/>
</dbReference>